<evidence type="ECO:0000313" key="6">
    <source>
        <dbReference type="EMBL" id="SDW41507.1"/>
    </source>
</evidence>
<evidence type="ECO:0000256" key="2">
    <source>
        <dbReference type="ARBA" id="ARBA00022448"/>
    </source>
</evidence>
<evidence type="ECO:0000256" key="4">
    <source>
        <dbReference type="ARBA" id="ARBA00022840"/>
    </source>
</evidence>
<evidence type="ECO:0000313" key="7">
    <source>
        <dbReference type="Proteomes" id="UP000199529"/>
    </source>
</evidence>
<keyword evidence="4 6" id="KW-0067">ATP-binding</keyword>
<organism evidence="6 7">
    <name type="scientific">Saccharopolyspora shandongensis</name>
    <dbReference type="NCBI Taxonomy" id="418495"/>
    <lineage>
        <taxon>Bacteria</taxon>
        <taxon>Bacillati</taxon>
        <taxon>Actinomycetota</taxon>
        <taxon>Actinomycetes</taxon>
        <taxon>Pseudonocardiales</taxon>
        <taxon>Pseudonocardiaceae</taxon>
        <taxon>Saccharopolyspora</taxon>
    </lineage>
</organism>
<keyword evidence="7" id="KW-1185">Reference proteome</keyword>
<dbReference type="AlphaFoldDB" id="A0A1H2TCL2"/>
<reference evidence="7" key="1">
    <citation type="submission" date="2016-10" db="EMBL/GenBank/DDBJ databases">
        <authorList>
            <person name="Varghese N."/>
            <person name="Submissions S."/>
        </authorList>
    </citation>
    <scope>NUCLEOTIDE SEQUENCE [LARGE SCALE GENOMIC DNA]</scope>
    <source>
        <strain evidence="7">CGMCC 4.3530</strain>
    </source>
</reference>
<proteinExistence type="inferred from homology"/>
<feature type="domain" description="ABC transporter" evidence="5">
    <location>
        <begin position="8"/>
        <end position="238"/>
    </location>
</feature>
<dbReference type="RefSeq" id="WP_093261244.1">
    <property type="nucleotide sequence ID" value="NZ_FNOK01000003.1"/>
</dbReference>
<dbReference type="STRING" id="418495.SAMN05216215_100356"/>
<protein>
    <submittedName>
        <fullName evidence="6">ABC-2 type transport system ATP-binding protein</fullName>
    </submittedName>
</protein>
<dbReference type="Gene3D" id="3.40.50.300">
    <property type="entry name" value="P-loop containing nucleotide triphosphate hydrolases"/>
    <property type="match status" value="1"/>
</dbReference>
<comment type="similarity">
    <text evidence="1">Belongs to the ABC transporter superfamily.</text>
</comment>
<accession>A0A1H2TCL2</accession>
<dbReference type="InterPro" id="IPR003439">
    <property type="entry name" value="ABC_transporter-like_ATP-bd"/>
</dbReference>
<dbReference type="OrthoDB" id="9804819at2"/>
<gene>
    <name evidence="6" type="ORF">SAMN05216215_100356</name>
</gene>
<dbReference type="PROSITE" id="PS50893">
    <property type="entry name" value="ABC_TRANSPORTER_2"/>
    <property type="match status" value="1"/>
</dbReference>
<dbReference type="SUPFAM" id="SSF52540">
    <property type="entry name" value="P-loop containing nucleoside triphosphate hydrolases"/>
    <property type="match status" value="1"/>
</dbReference>
<evidence type="ECO:0000259" key="5">
    <source>
        <dbReference type="PROSITE" id="PS50893"/>
    </source>
</evidence>
<dbReference type="EMBL" id="FNOK01000003">
    <property type="protein sequence ID" value="SDW41507.1"/>
    <property type="molecule type" value="Genomic_DNA"/>
</dbReference>
<dbReference type="PANTHER" id="PTHR43335:SF3">
    <property type="entry name" value="ABC TRANSPORTER"/>
    <property type="match status" value="1"/>
</dbReference>
<evidence type="ECO:0000256" key="3">
    <source>
        <dbReference type="ARBA" id="ARBA00022741"/>
    </source>
</evidence>
<dbReference type="Pfam" id="PF00005">
    <property type="entry name" value="ABC_tran"/>
    <property type="match status" value="1"/>
</dbReference>
<dbReference type="InterPro" id="IPR027417">
    <property type="entry name" value="P-loop_NTPase"/>
</dbReference>
<sequence length="304" mass="32925">MATQDHAVLARDVRRRFGPVEAVRGLDLDVPYGEVTALVGPNGAGKTTLLLMLATLLAPDSGELRVAGLDPVADPLAVRRRLGWMPDAFGVYDQLTAREYLDFFAAAYRLPAADTRTRMAELLELVHLAEFADQPVHVLSRGQKQRLAVARALVHRPSVLLLDEPASGLDPRSRVELRDLLRAQAAEGTAVLVSSHILSELSEVADRVVFVNGGRTAGQHRMDELDHRAVWRVRALSGDLVAALERHGIEHAAHAAGADVQVASEQAAAELLARLVADGVQVSSFAPTGNHLESAYLAYTEERR</sequence>
<keyword evidence="2" id="KW-0813">Transport</keyword>
<name>A0A1H2TCL2_9PSEU</name>
<dbReference type="CDD" id="cd03230">
    <property type="entry name" value="ABC_DR_subfamily_A"/>
    <property type="match status" value="1"/>
</dbReference>
<evidence type="ECO:0000256" key="1">
    <source>
        <dbReference type="ARBA" id="ARBA00005417"/>
    </source>
</evidence>
<dbReference type="PANTHER" id="PTHR43335">
    <property type="entry name" value="ABC TRANSPORTER, ATP-BINDING PROTEIN"/>
    <property type="match status" value="1"/>
</dbReference>
<dbReference type="GO" id="GO:0016887">
    <property type="term" value="F:ATP hydrolysis activity"/>
    <property type="evidence" value="ECO:0007669"/>
    <property type="project" value="InterPro"/>
</dbReference>
<dbReference type="SMART" id="SM00382">
    <property type="entry name" value="AAA"/>
    <property type="match status" value="1"/>
</dbReference>
<keyword evidence="3" id="KW-0547">Nucleotide-binding</keyword>
<dbReference type="Proteomes" id="UP000199529">
    <property type="component" value="Unassembled WGS sequence"/>
</dbReference>
<dbReference type="InterPro" id="IPR003593">
    <property type="entry name" value="AAA+_ATPase"/>
</dbReference>
<dbReference type="GO" id="GO:0005524">
    <property type="term" value="F:ATP binding"/>
    <property type="evidence" value="ECO:0007669"/>
    <property type="project" value="UniProtKB-KW"/>
</dbReference>